<organism evidence="2 3">
    <name type="scientific">Cristinia sonorae</name>
    <dbReference type="NCBI Taxonomy" id="1940300"/>
    <lineage>
        <taxon>Eukaryota</taxon>
        <taxon>Fungi</taxon>
        <taxon>Dikarya</taxon>
        <taxon>Basidiomycota</taxon>
        <taxon>Agaricomycotina</taxon>
        <taxon>Agaricomycetes</taxon>
        <taxon>Agaricomycetidae</taxon>
        <taxon>Agaricales</taxon>
        <taxon>Pleurotineae</taxon>
        <taxon>Stephanosporaceae</taxon>
        <taxon>Cristinia</taxon>
    </lineage>
</organism>
<feature type="transmembrane region" description="Helical" evidence="1">
    <location>
        <begin position="88"/>
        <end position="106"/>
    </location>
</feature>
<keyword evidence="1" id="KW-0812">Transmembrane</keyword>
<feature type="transmembrane region" description="Helical" evidence="1">
    <location>
        <begin position="192"/>
        <end position="210"/>
    </location>
</feature>
<evidence type="ECO:0000313" key="2">
    <source>
        <dbReference type="EMBL" id="KAH8079056.1"/>
    </source>
</evidence>
<feature type="non-terminal residue" evidence="2">
    <location>
        <position position="1"/>
    </location>
</feature>
<name>A0A8K0XKA3_9AGAR</name>
<evidence type="ECO:0000313" key="3">
    <source>
        <dbReference type="Proteomes" id="UP000813824"/>
    </source>
</evidence>
<sequence>MWIVKMASSDIKSFAASCHNHHTDCSVLFAPVCTASTSEDLYPRDDGIPSESRTQSKVVAGCHGEARYYLLARRPTTFKNDENPSLQGLLYGISIPMFIFTFWVLVRNGRARRRYNYTVLAASASLLLLSTAEFALDILRLVRGVVVIGPELPGGIEQYFSDVLQISWTVKGILYSCQTLILDAVVIYRAYAVWRSATVVLLPVLGWLGVV</sequence>
<proteinExistence type="predicted"/>
<dbReference type="OrthoDB" id="3354175at2759"/>
<dbReference type="EMBL" id="JAEVFJ010000057">
    <property type="protein sequence ID" value="KAH8079056.1"/>
    <property type="molecule type" value="Genomic_DNA"/>
</dbReference>
<dbReference type="AlphaFoldDB" id="A0A8K0XKA3"/>
<accession>A0A8K0XKA3</accession>
<evidence type="ECO:0000256" key="1">
    <source>
        <dbReference type="SAM" id="Phobius"/>
    </source>
</evidence>
<protein>
    <submittedName>
        <fullName evidence="2">Uncharacterized protein</fullName>
    </submittedName>
</protein>
<comment type="caution">
    <text evidence="2">The sequence shown here is derived from an EMBL/GenBank/DDBJ whole genome shotgun (WGS) entry which is preliminary data.</text>
</comment>
<dbReference type="Proteomes" id="UP000813824">
    <property type="component" value="Unassembled WGS sequence"/>
</dbReference>
<gene>
    <name evidence="2" type="ORF">BXZ70DRAFT_911092</name>
</gene>
<keyword evidence="1" id="KW-0472">Membrane</keyword>
<keyword evidence="3" id="KW-1185">Reference proteome</keyword>
<keyword evidence="1" id="KW-1133">Transmembrane helix</keyword>
<reference evidence="2" key="1">
    <citation type="journal article" date="2021" name="New Phytol.">
        <title>Evolutionary innovations through gain and loss of genes in the ectomycorrhizal Boletales.</title>
        <authorList>
            <person name="Wu G."/>
            <person name="Miyauchi S."/>
            <person name="Morin E."/>
            <person name="Kuo A."/>
            <person name="Drula E."/>
            <person name="Varga T."/>
            <person name="Kohler A."/>
            <person name="Feng B."/>
            <person name="Cao Y."/>
            <person name="Lipzen A."/>
            <person name="Daum C."/>
            <person name="Hundley H."/>
            <person name="Pangilinan J."/>
            <person name="Johnson J."/>
            <person name="Barry K."/>
            <person name="LaButti K."/>
            <person name="Ng V."/>
            <person name="Ahrendt S."/>
            <person name="Min B."/>
            <person name="Choi I.G."/>
            <person name="Park H."/>
            <person name="Plett J.M."/>
            <person name="Magnuson J."/>
            <person name="Spatafora J.W."/>
            <person name="Nagy L.G."/>
            <person name="Henrissat B."/>
            <person name="Grigoriev I.V."/>
            <person name="Yang Z.L."/>
            <person name="Xu J."/>
            <person name="Martin F.M."/>
        </authorList>
    </citation>
    <scope>NUCLEOTIDE SEQUENCE</scope>
    <source>
        <strain evidence="2">KKN 215</strain>
    </source>
</reference>